<keyword evidence="5" id="KW-0677">Repeat</keyword>
<keyword evidence="8" id="KW-1278">Translocase</keyword>
<dbReference type="InterPro" id="IPR017871">
    <property type="entry name" value="ABC_transporter-like_CS"/>
</dbReference>
<keyword evidence="3" id="KW-0813">Transport</keyword>
<keyword evidence="12" id="KW-1185">Reference proteome</keyword>
<dbReference type="InterPro" id="IPR027417">
    <property type="entry name" value="P-loop_NTPase"/>
</dbReference>
<feature type="domain" description="ABC transporter" evidence="10">
    <location>
        <begin position="5"/>
        <end position="240"/>
    </location>
</feature>
<dbReference type="PANTHER" id="PTHR43790:SF4">
    <property type="entry name" value="GUANOSINE IMPORT ATP-BINDING PROTEIN NUPO"/>
    <property type="match status" value="1"/>
</dbReference>
<evidence type="ECO:0000256" key="5">
    <source>
        <dbReference type="ARBA" id="ARBA00022737"/>
    </source>
</evidence>
<keyword evidence="9" id="KW-0472">Membrane</keyword>
<comment type="caution">
    <text evidence="11">The sequence shown here is derived from an EMBL/GenBank/DDBJ whole genome shotgun (WGS) entry which is preliminary data.</text>
</comment>
<dbReference type="PROSITE" id="PS00211">
    <property type="entry name" value="ABC_TRANSPORTER_1"/>
    <property type="match status" value="2"/>
</dbReference>
<dbReference type="SMART" id="SM00382">
    <property type="entry name" value="AAA"/>
    <property type="match status" value="1"/>
</dbReference>
<sequence length="524" mass="58037">MEYVIEMLNIRKEFGNFVANDNITLQLEKGEIHALLGENGAGKSTLMNVLFGLYQPEGGEIRVRGKKTDITDPNVANNLGIGMVHQHFMLVENLTVTENIILGNEPKKRGMLNIKDSAKKVAEISKLYGLDVDPYAKIEDISVGMQQRVEILKTLYRGAEILIFDEPTASLTPQEIEELIGIMRKLITEGKSIILITHKLQEIMDVSDRVTVIRKGKGIGTVITVETNPEKLATLMVGRQVTFKTEKGPSHPTEEILHIENLVVEDYRGIEKVKGLNLSVRKGEIVGIAGIDGNGQSELIEAITGLRKVKSGKIKLNSKDITGKHPREITESGLGHIPQDRHKHGLVLDFSVGYNAALQSYYQKPYSNKGIMNYKIVAEKANKIIQTYDVRTQGEHEPARALSGGNQQKLIIGREVDRNPDLLIAALPTRGLDVGAIEFIHKKLIEQRDNGKAVLLISYELDEVMNISDRIAVIYDGKIVDTVSPTETTEQQLGLLMAGQEKEEFVGAATNDVVLKEGDDRDVK</sequence>
<evidence type="ECO:0000256" key="8">
    <source>
        <dbReference type="ARBA" id="ARBA00022967"/>
    </source>
</evidence>
<dbReference type="InterPro" id="IPR003593">
    <property type="entry name" value="AAA+_ATPase"/>
</dbReference>
<dbReference type="CDD" id="cd03215">
    <property type="entry name" value="ABC_Carb_Monos_II"/>
    <property type="match status" value="1"/>
</dbReference>
<keyword evidence="11" id="KW-0762">Sugar transport</keyword>
<dbReference type="InterPro" id="IPR050107">
    <property type="entry name" value="ABC_carbohydrate_import_ATPase"/>
</dbReference>
<evidence type="ECO:0000313" key="12">
    <source>
        <dbReference type="Proteomes" id="UP000658225"/>
    </source>
</evidence>
<evidence type="ECO:0000259" key="10">
    <source>
        <dbReference type="PROSITE" id="PS50893"/>
    </source>
</evidence>
<dbReference type="InterPro" id="IPR003439">
    <property type="entry name" value="ABC_transporter-like_ATP-bd"/>
</dbReference>
<name>A0A927MEY0_9BACL</name>
<evidence type="ECO:0000256" key="2">
    <source>
        <dbReference type="ARBA" id="ARBA00005417"/>
    </source>
</evidence>
<dbReference type="Gene3D" id="3.40.50.300">
    <property type="entry name" value="P-loop containing nucleotide triphosphate hydrolases"/>
    <property type="match status" value="2"/>
</dbReference>
<protein>
    <submittedName>
        <fullName evidence="11">Simple sugar transport system ATP-binding protein</fullName>
    </submittedName>
</protein>
<dbReference type="FunFam" id="3.40.50.300:FF:001390">
    <property type="entry name" value="ABC transporter, ATP-binding protein"/>
    <property type="match status" value="1"/>
</dbReference>
<organism evidence="11 12">
    <name type="scientific">Sporosarcina limicola</name>
    <dbReference type="NCBI Taxonomy" id="34101"/>
    <lineage>
        <taxon>Bacteria</taxon>
        <taxon>Bacillati</taxon>
        <taxon>Bacillota</taxon>
        <taxon>Bacilli</taxon>
        <taxon>Bacillales</taxon>
        <taxon>Caryophanaceae</taxon>
        <taxon>Sporosarcina</taxon>
    </lineage>
</organism>
<dbReference type="GO" id="GO:0005524">
    <property type="term" value="F:ATP binding"/>
    <property type="evidence" value="ECO:0007669"/>
    <property type="project" value="UniProtKB-KW"/>
</dbReference>
<reference evidence="11" key="1">
    <citation type="submission" date="2020-10" db="EMBL/GenBank/DDBJ databases">
        <title>Genomic Encyclopedia of Type Strains, Phase IV (KMG-IV): sequencing the most valuable type-strain genomes for metagenomic binning, comparative biology and taxonomic classification.</title>
        <authorList>
            <person name="Goeker M."/>
        </authorList>
    </citation>
    <scope>NUCLEOTIDE SEQUENCE</scope>
    <source>
        <strain evidence="11">DSM 13886</strain>
    </source>
</reference>
<evidence type="ECO:0000313" key="11">
    <source>
        <dbReference type="EMBL" id="MBE1553403.1"/>
    </source>
</evidence>
<dbReference type="SUPFAM" id="SSF52540">
    <property type="entry name" value="P-loop containing nucleoside triphosphate hydrolases"/>
    <property type="match status" value="2"/>
</dbReference>
<dbReference type="PROSITE" id="PS50893">
    <property type="entry name" value="ABC_TRANSPORTER_2"/>
    <property type="match status" value="2"/>
</dbReference>
<gene>
    <name evidence="11" type="ORF">H4683_000477</name>
</gene>
<dbReference type="AlphaFoldDB" id="A0A927MEY0"/>
<dbReference type="EMBL" id="JADBEL010000002">
    <property type="protein sequence ID" value="MBE1553403.1"/>
    <property type="molecule type" value="Genomic_DNA"/>
</dbReference>
<keyword evidence="6" id="KW-0547">Nucleotide-binding</keyword>
<dbReference type="Pfam" id="PF00005">
    <property type="entry name" value="ABC_tran"/>
    <property type="match status" value="2"/>
</dbReference>
<keyword evidence="4" id="KW-1003">Cell membrane</keyword>
<feature type="domain" description="ABC transporter" evidence="10">
    <location>
        <begin position="257"/>
        <end position="501"/>
    </location>
</feature>
<dbReference type="FunFam" id="3.40.50.300:FF:000127">
    <property type="entry name" value="Ribose import ATP-binding protein RbsA"/>
    <property type="match status" value="1"/>
</dbReference>
<dbReference type="CDD" id="cd03216">
    <property type="entry name" value="ABC_Carb_Monos_I"/>
    <property type="match status" value="1"/>
</dbReference>
<evidence type="ECO:0000256" key="4">
    <source>
        <dbReference type="ARBA" id="ARBA00022475"/>
    </source>
</evidence>
<comment type="similarity">
    <text evidence="2">Belongs to the ABC transporter superfamily.</text>
</comment>
<accession>A0A927MEY0</accession>
<evidence type="ECO:0000256" key="7">
    <source>
        <dbReference type="ARBA" id="ARBA00022840"/>
    </source>
</evidence>
<evidence type="ECO:0000256" key="6">
    <source>
        <dbReference type="ARBA" id="ARBA00022741"/>
    </source>
</evidence>
<evidence type="ECO:0000256" key="9">
    <source>
        <dbReference type="ARBA" id="ARBA00023136"/>
    </source>
</evidence>
<dbReference type="GO" id="GO:0016887">
    <property type="term" value="F:ATP hydrolysis activity"/>
    <property type="evidence" value="ECO:0007669"/>
    <property type="project" value="InterPro"/>
</dbReference>
<proteinExistence type="inferred from homology"/>
<dbReference type="RefSeq" id="WP_192597229.1">
    <property type="nucleotide sequence ID" value="NZ_JADBEL010000002.1"/>
</dbReference>
<evidence type="ECO:0000256" key="3">
    <source>
        <dbReference type="ARBA" id="ARBA00022448"/>
    </source>
</evidence>
<dbReference type="PANTHER" id="PTHR43790">
    <property type="entry name" value="CARBOHYDRATE TRANSPORT ATP-BINDING PROTEIN MG119-RELATED"/>
    <property type="match status" value="1"/>
</dbReference>
<evidence type="ECO:0000256" key="1">
    <source>
        <dbReference type="ARBA" id="ARBA00004202"/>
    </source>
</evidence>
<comment type="subcellular location">
    <subcellularLocation>
        <location evidence="1">Cell membrane</location>
        <topology evidence="1">Peripheral membrane protein</topology>
    </subcellularLocation>
</comment>
<dbReference type="GO" id="GO:0005886">
    <property type="term" value="C:plasma membrane"/>
    <property type="evidence" value="ECO:0007669"/>
    <property type="project" value="UniProtKB-SubCell"/>
</dbReference>
<dbReference type="Proteomes" id="UP000658225">
    <property type="component" value="Unassembled WGS sequence"/>
</dbReference>
<keyword evidence="7 11" id="KW-0067">ATP-binding</keyword>